<comment type="caution">
    <text evidence="3">The sequence shown here is derived from an EMBL/GenBank/DDBJ whole genome shotgun (WGS) entry which is preliminary data.</text>
</comment>
<proteinExistence type="predicted"/>
<gene>
    <name evidence="3" type="ORF">A2Y75_07305</name>
</gene>
<dbReference type="AlphaFoldDB" id="A0A1F2WK37"/>
<dbReference type="EMBL" id="MELK01000035">
    <property type="protein sequence ID" value="OFW57230.1"/>
    <property type="molecule type" value="Genomic_DNA"/>
</dbReference>
<organism evidence="3 4">
    <name type="scientific">Candidatus Solincola sediminis</name>
    <dbReference type="NCBI Taxonomy" id="1797199"/>
    <lineage>
        <taxon>Bacteria</taxon>
        <taxon>Bacillati</taxon>
        <taxon>Actinomycetota</taxon>
        <taxon>Candidatus Geothermincolia</taxon>
        <taxon>Candidatus Geothermincolales</taxon>
        <taxon>Candidatus Geothermincolaceae</taxon>
        <taxon>Candidatus Solincola</taxon>
    </lineage>
</organism>
<dbReference type="InterPro" id="IPR029464">
    <property type="entry name" value="HSDR_N"/>
</dbReference>
<feature type="region of interest" description="Disordered" evidence="1">
    <location>
        <begin position="268"/>
        <end position="294"/>
    </location>
</feature>
<protein>
    <recommendedName>
        <fullName evidence="2">Type I restriction enzyme R protein N-terminal domain-containing protein</fullName>
    </recommendedName>
</protein>
<evidence type="ECO:0000313" key="3">
    <source>
        <dbReference type="EMBL" id="OFW57230.1"/>
    </source>
</evidence>
<evidence type="ECO:0000313" key="4">
    <source>
        <dbReference type="Proteomes" id="UP000177876"/>
    </source>
</evidence>
<dbReference type="Proteomes" id="UP000177876">
    <property type="component" value="Unassembled WGS sequence"/>
</dbReference>
<sequence>MARESTTIPKRVSERLAKELRKFQPIVSSALARDINEADTVIIIKDILAYVLGYDKYEEITSEHQIRGQYCDLAIVVGGKLEILLEVKAIGMDLKGAHTRQAVNYAANQGTEWVVLTNGAKWQIYHIHFAQPITEELICEFNFLDLDPKKPNDLECLYILTRDGLHKSALDDYHSQKEALSKFNLAAIILSEPILKAIRRDLKVIAPEVKIDLPEIEAILKQEVLKREIVEGEKAEATRRTVRKVFEKQARTKQKKKVIREPLIEQPEIQGIPETTTPAVTPDVSESGDSQILI</sequence>
<name>A0A1F2WK37_9ACTN</name>
<reference evidence="3 4" key="1">
    <citation type="journal article" date="2016" name="Nat. Commun.">
        <title>Thousands of microbial genomes shed light on interconnected biogeochemical processes in an aquifer system.</title>
        <authorList>
            <person name="Anantharaman K."/>
            <person name="Brown C.T."/>
            <person name="Hug L.A."/>
            <person name="Sharon I."/>
            <person name="Castelle C.J."/>
            <person name="Probst A.J."/>
            <person name="Thomas B.C."/>
            <person name="Singh A."/>
            <person name="Wilkins M.J."/>
            <person name="Karaoz U."/>
            <person name="Brodie E.L."/>
            <person name="Williams K.H."/>
            <person name="Hubbard S.S."/>
            <person name="Banfield J.F."/>
        </authorList>
    </citation>
    <scope>NUCLEOTIDE SEQUENCE [LARGE SCALE GENOMIC DNA]</scope>
</reference>
<dbReference type="Pfam" id="PF13588">
    <property type="entry name" value="HSDR_N_2"/>
    <property type="match status" value="1"/>
</dbReference>
<feature type="domain" description="Type I restriction enzyme R protein N-terminal" evidence="2">
    <location>
        <begin position="59"/>
        <end position="130"/>
    </location>
</feature>
<evidence type="ECO:0000259" key="2">
    <source>
        <dbReference type="Pfam" id="PF13588"/>
    </source>
</evidence>
<evidence type="ECO:0000256" key="1">
    <source>
        <dbReference type="SAM" id="MobiDB-lite"/>
    </source>
</evidence>
<accession>A0A1F2WK37</accession>